<dbReference type="SUPFAM" id="SSF46689">
    <property type="entry name" value="Homeodomain-like"/>
    <property type="match status" value="1"/>
</dbReference>
<evidence type="ECO:0000313" key="6">
    <source>
        <dbReference type="Proteomes" id="UP001595912"/>
    </source>
</evidence>
<reference evidence="6" key="1">
    <citation type="journal article" date="2019" name="Int. J. Syst. Evol. Microbiol.">
        <title>The Global Catalogue of Microorganisms (GCM) 10K type strain sequencing project: providing services to taxonomists for standard genome sequencing and annotation.</title>
        <authorList>
            <consortium name="The Broad Institute Genomics Platform"/>
            <consortium name="The Broad Institute Genome Sequencing Center for Infectious Disease"/>
            <person name="Wu L."/>
            <person name="Ma J."/>
        </authorList>
    </citation>
    <scope>NUCLEOTIDE SEQUENCE [LARGE SCALE GENOMIC DNA]</scope>
    <source>
        <strain evidence="6">CGMCC 4.7152</strain>
    </source>
</reference>
<feature type="region of interest" description="Disordered" evidence="3">
    <location>
        <begin position="245"/>
        <end position="264"/>
    </location>
</feature>
<dbReference type="CDD" id="cd06124">
    <property type="entry name" value="cupin_NimR-like_N"/>
    <property type="match status" value="1"/>
</dbReference>
<keyword evidence="6" id="KW-1185">Reference proteome</keyword>
<accession>A0ABV9VW74</accession>
<evidence type="ECO:0000256" key="3">
    <source>
        <dbReference type="SAM" id="MobiDB-lite"/>
    </source>
</evidence>
<dbReference type="SMART" id="SM00342">
    <property type="entry name" value="HTH_ARAC"/>
    <property type="match status" value="1"/>
</dbReference>
<dbReference type="InterPro" id="IPR011051">
    <property type="entry name" value="RmlC_Cupin_sf"/>
</dbReference>
<gene>
    <name evidence="5" type="ORF">ACFPIJ_17260</name>
</gene>
<sequence>MPVARQSRIWPSGGVHLWPSGSTSRSHSHPRGHLVYAASGVLSVHTEHGTWVVPANRVAWVPASSPHHHRAHGDTDMRIVFLPASLARRAPDRPAVFLASGLAREVLLALTGSRRFDRGARARLHRVLVDELREAHEQPTHLPEPRDDRLRAVARILGADPADTSSLAVLGRQVGAGARTLSRLFHDELGMTFYEWRTQLRICHALVLLAEGHDTTRVARACGWANPSGFIAAFTAIVGTTPGRHRAGTQAGAPGPHLATIATD</sequence>
<dbReference type="InterPro" id="IPR014710">
    <property type="entry name" value="RmlC-like_jellyroll"/>
</dbReference>
<dbReference type="PANTHER" id="PTHR11019:SF199">
    <property type="entry name" value="HTH-TYPE TRANSCRIPTIONAL REGULATOR NIMR"/>
    <property type="match status" value="1"/>
</dbReference>
<evidence type="ECO:0000256" key="1">
    <source>
        <dbReference type="ARBA" id="ARBA00023015"/>
    </source>
</evidence>
<feature type="domain" description="HTH araC/xylS-type" evidence="4">
    <location>
        <begin position="151"/>
        <end position="248"/>
    </location>
</feature>
<keyword evidence="1" id="KW-0805">Transcription regulation</keyword>
<dbReference type="InterPro" id="IPR013096">
    <property type="entry name" value="Cupin_2"/>
</dbReference>
<dbReference type="PROSITE" id="PS01124">
    <property type="entry name" value="HTH_ARAC_FAMILY_2"/>
    <property type="match status" value="1"/>
</dbReference>
<dbReference type="Pfam" id="PF12833">
    <property type="entry name" value="HTH_18"/>
    <property type="match status" value="1"/>
</dbReference>
<evidence type="ECO:0000256" key="2">
    <source>
        <dbReference type="ARBA" id="ARBA00023163"/>
    </source>
</evidence>
<dbReference type="InterPro" id="IPR018060">
    <property type="entry name" value="HTH_AraC"/>
</dbReference>
<name>A0ABV9VW74_9ACTN</name>
<evidence type="ECO:0000313" key="5">
    <source>
        <dbReference type="EMBL" id="MFC4999575.1"/>
    </source>
</evidence>
<dbReference type="InterPro" id="IPR009057">
    <property type="entry name" value="Homeodomain-like_sf"/>
</dbReference>
<dbReference type="Pfam" id="PF07883">
    <property type="entry name" value="Cupin_2"/>
    <property type="match status" value="1"/>
</dbReference>
<protein>
    <submittedName>
        <fullName evidence="5">AraC family transcriptional regulator</fullName>
    </submittedName>
</protein>
<dbReference type="Gene3D" id="2.60.120.10">
    <property type="entry name" value="Jelly Rolls"/>
    <property type="match status" value="1"/>
</dbReference>
<organism evidence="5 6">
    <name type="scientific">Dactylosporangium cerinum</name>
    <dbReference type="NCBI Taxonomy" id="1434730"/>
    <lineage>
        <taxon>Bacteria</taxon>
        <taxon>Bacillati</taxon>
        <taxon>Actinomycetota</taxon>
        <taxon>Actinomycetes</taxon>
        <taxon>Micromonosporales</taxon>
        <taxon>Micromonosporaceae</taxon>
        <taxon>Dactylosporangium</taxon>
    </lineage>
</organism>
<dbReference type="Gene3D" id="1.10.10.60">
    <property type="entry name" value="Homeodomain-like"/>
    <property type="match status" value="1"/>
</dbReference>
<dbReference type="SUPFAM" id="SSF51182">
    <property type="entry name" value="RmlC-like cupins"/>
    <property type="match status" value="1"/>
</dbReference>
<proteinExistence type="predicted"/>
<evidence type="ECO:0000259" key="4">
    <source>
        <dbReference type="PROSITE" id="PS01124"/>
    </source>
</evidence>
<dbReference type="EMBL" id="JBHSIU010000018">
    <property type="protein sequence ID" value="MFC4999575.1"/>
    <property type="molecule type" value="Genomic_DNA"/>
</dbReference>
<keyword evidence="2" id="KW-0804">Transcription</keyword>
<dbReference type="RefSeq" id="WP_380116034.1">
    <property type="nucleotide sequence ID" value="NZ_JBHSIU010000018.1"/>
</dbReference>
<dbReference type="Proteomes" id="UP001595912">
    <property type="component" value="Unassembled WGS sequence"/>
</dbReference>
<dbReference type="PANTHER" id="PTHR11019">
    <property type="entry name" value="HTH-TYPE TRANSCRIPTIONAL REGULATOR NIMR"/>
    <property type="match status" value="1"/>
</dbReference>
<comment type="caution">
    <text evidence="5">The sequence shown here is derived from an EMBL/GenBank/DDBJ whole genome shotgun (WGS) entry which is preliminary data.</text>
</comment>